<keyword evidence="4 6" id="KW-1133">Transmembrane helix</keyword>
<dbReference type="InParanoid" id="A5DC84"/>
<dbReference type="PANTHER" id="PTHR11266">
    <property type="entry name" value="PEROXISOMAL MEMBRANE PROTEIN 2, PXMP2 MPV17"/>
    <property type="match status" value="1"/>
</dbReference>
<dbReference type="KEGG" id="pgu:PGUG_00889"/>
<evidence type="ECO:0000256" key="6">
    <source>
        <dbReference type="RuleBase" id="RU363053"/>
    </source>
</evidence>
<comment type="subcellular location">
    <subcellularLocation>
        <location evidence="1">Membrane</location>
        <topology evidence="1">Multi-pass membrane protein</topology>
    </subcellularLocation>
</comment>
<reference evidence="7 8" key="1">
    <citation type="journal article" date="2009" name="Nature">
        <title>Evolution of pathogenicity and sexual reproduction in eight Candida genomes.</title>
        <authorList>
            <person name="Butler G."/>
            <person name="Rasmussen M.D."/>
            <person name="Lin M.F."/>
            <person name="Santos M.A."/>
            <person name="Sakthikumar S."/>
            <person name="Munro C.A."/>
            <person name="Rheinbay E."/>
            <person name="Grabherr M."/>
            <person name="Forche A."/>
            <person name="Reedy J.L."/>
            <person name="Agrafioti I."/>
            <person name="Arnaud M.B."/>
            <person name="Bates S."/>
            <person name="Brown A.J."/>
            <person name="Brunke S."/>
            <person name="Costanzo M.C."/>
            <person name="Fitzpatrick D.A."/>
            <person name="de Groot P.W."/>
            <person name="Harris D."/>
            <person name="Hoyer L.L."/>
            <person name="Hube B."/>
            <person name="Klis F.M."/>
            <person name="Kodira C."/>
            <person name="Lennard N."/>
            <person name="Logue M.E."/>
            <person name="Martin R."/>
            <person name="Neiman A.M."/>
            <person name="Nikolaou E."/>
            <person name="Quail M.A."/>
            <person name="Quinn J."/>
            <person name="Santos M.C."/>
            <person name="Schmitzberger F.F."/>
            <person name="Sherlock G."/>
            <person name="Shah P."/>
            <person name="Silverstein K.A."/>
            <person name="Skrzypek M.S."/>
            <person name="Soll D."/>
            <person name="Staggs R."/>
            <person name="Stansfield I."/>
            <person name="Stumpf M.P."/>
            <person name="Sudbery P.E."/>
            <person name="Srikantha T."/>
            <person name="Zeng Q."/>
            <person name="Berman J."/>
            <person name="Berriman M."/>
            <person name="Heitman J."/>
            <person name="Gow N.A."/>
            <person name="Lorenz M.C."/>
            <person name="Birren B.W."/>
            <person name="Kellis M."/>
            <person name="Cuomo C.A."/>
        </authorList>
    </citation>
    <scope>NUCLEOTIDE SEQUENCE [LARGE SCALE GENOMIC DNA]</scope>
    <source>
        <strain evidence="8">ATCC 6260 / CBS 566 / DSM 6381 / JCM 1539 / NBRC 10279 / NRRL Y-324</strain>
    </source>
</reference>
<dbReference type="OMA" id="SYCFWPF"/>
<evidence type="ECO:0000256" key="1">
    <source>
        <dbReference type="ARBA" id="ARBA00004141"/>
    </source>
</evidence>
<evidence type="ECO:0000256" key="3">
    <source>
        <dbReference type="ARBA" id="ARBA00022692"/>
    </source>
</evidence>
<dbReference type="RefSeq" id="XP_001487512.2">
    <property type="nucleotide sequence ID" value="XM_001487462.1"/>
</dbReference>
<evidence type="ECO:0000313" key="8">
    <source>
        <dbReference type="Proteomes" id="UP000001997"/>
    </source>
</evidence>
<accession>A5DC84</accession>
<organism evidence="7 8">
    <name type="scientific">Meyerozyma guilliermondii (strain ATCC 6260 / CBS 566 / DSM 6381 / JCM 1539 / NBRC 10279 / NRRL Y-324)</name>
    <name type="common">Yeast</name>
    <name type="synonym">Candida guilliermondii</name>
    <dbReference type="NCBI Taxonomy" id="294746"/>
    <lineage>
        <taxon>Eukaryota</taxon>
        <taxon>Fungi</taxon>
        <taxon>Dikarya</taxon>
        <taxon>Ascomycota</taxon>
        <taxon>Saccharomycotina</taxon>
        <taxon>Pichiomycetes</taxon>
        <taxon>Debaryomycetaceae</taxon>
        <taxon>Meyerozyma</taxon>
    </lineage>
</organism>
<dbReference type="Pfam" id="PF04117">
    <property type="entry name" value="Mpv17_PMP22"/>
    <property type="match status" value="1"/>
</dbReference>
<feature type="transmembrane region" description="Helical" evidence="6">
    <location>
        <begin position="45"/>
        <end position="63"/>
    </location>
</feature>
<proteinExistence type="inferred from homology"/>
<dbReference type="HOGENOM" id="CLU_105942_0_0_1"/>
<dbReference type="EMBL" id="CH408155">
    <property type="protein sequence ID" value="EDK36791.2"/>
    <property type="molecule type" value="Genomic_DNA"/>
</dbReference>
<keyword evidence="3 6" id="KW-0812">Transmembrane</keyword>
<feature type="transmembrane region" description="Helical" evidence="6">
    <location>
        <begin position="174"/>
        <end position="193"/>
    </location>
</feature>
<evidence type="ECO:0000313" key="7">
    <source>
        <dbReference type="EMBL" id="EDK36791.2"/>
    </source>
</evidence>
<feature type="transmembrane region" description="Helical" evidence="6">
    <location>
        <begin position="106"/>
        <end position="125"/>
    </location>
</feature>
<dbReference type="PANTHER" id="PTHR11266:SF80">
    <property type="entry name" value="PEROXISOMAL MEMBRANE PROTEIN 2"/>
    <property type="match status" value="1"/>
</dbReference>
<dbReference type="Proteomes" id="UP000001997">
    <property type="component" value="Unassembled WGS sequence"/>
</dbReference>
<dbReference type="InterPro" id="IPR007248">
    <property type="entry name" value="Mpv17_PMP22"/>
</dbReference>
<evidence type="ECO:0000256" key="5">
    <source>
        <dbReference type="ARBA" id="ARBA00023136"/>
    </source>
</evidence>
<sequence length="217" mass="24667">MDAIKLSDLHANGRHADLEMSTVISDHDDEPTKLHGASGPLRRRLFFNILVSATLTFTIYYNYQKLIDRSHPLVAPALLGSMSAAFAQTMNQYLKKKIDFNRIFKFMVWGSINGTLTVLWIDLLLNRLDSAVYRIVVDQTVGAPAFQATFSILNSLWETGELISTTARSSYLRSLRYSYCYWPIFSVCSFLLVPPQMMFPANCLANLLWNLILSRLT</sequence>
<dbReference type="eggNOG" id="ENOG502S52I">
    <property type="taxonomic scope" value="Eukaryota"/>
</dbReference>
<dbReference type="GO" id="GO:0005778">
    <property type="term" value="C:peroxisomal membrane"/>
    <property type="evidence" value="ECO:0007669"/>
    <property type="project" value="TreeGrafter"/>
</dbReference>
<evidence type="ECO:0000256" key="4">
    <source>
        <dbReference type="ARBA" id="ARBA00022989"/>
    </source>
</evidence>
<gene>
    <name evidence="7" type="ORF">PGUG_00889</name>
</gene>
<dbReference type="AlphaFoldDB" id="A5DC84"/>
<keyword evidence="8" id="KW-1185">Reference proteome</keyword>
<feature type="transmembrane region" description="Helical" evidence="6">
    <location>
        <begin position="131"/>
        <end position="153"/>
    </location>
</feature>
<feature type="transmembrane region" description="Helical" evidence="6">
    <location>
        <begin position="75"/>
        <end position="94"/>
    </location>
</feature>
<protein>
    <submittedName>
        <fullName evidence="7">Uncharacterized protein</fullName>
    </submittedName>
</protein>
<evidence type="ECO:0000256" key="2">
    <source>
        <dbReference type="ARBA" id="ARBA00006824"/>
    </source>
</evidence>
<dbReference type="GeneID" id="5128658"/>
<dbReference type="VEuPathDB" id="FungiDB:PGUG_00889"/>
<dbReference type="OrthoDB" id="10267969at2759"/>
<comment type="similarity">
    <text evidence="2 6">Belongs to the peroxisomal membrane protein PXMP2/4 family.</text>
</comment>
<keyword evidence="5 6" id="KW-0472">Membrane</keyword>
<name>A5DC84_PICGU</name>